<dbReference type="GO" id="GO:0005198">
    <property type="term" value="F:structural molecule activity"/>
    <property type="evidence" value="ECO:0007669"/>
    <property type="project" value="InterPro"/>
</dbReference>
<evidence type="ECO:0000256" key="3">
    <source>
        <dbReference type="ARBA" id="ARBA00035659"/>
    </source>
</evidence>
<dbReference type="InterPro" id="IPR000638">
    <property type="entry name" value="Gas-vesicle_GvpA-like"/>
</dbReference>
<keyword evidence="1" id="KW-0304">Gas vesicle</keyword>
<comment type="similarity">
    <text evidence="3">Belongs to the gas vesicle GvpK family.</text>
</comment>
<name>A0A5J4KCB0_9CHLR</name>
<feature type="compositionally biased region" description="Polar residues" evidence="4">
    <location>
        <begin position="122"/>
        <end position="132"/>
    </location>
</feature>
<dbReference type="GO" id="GO:0012506">
    <property type="term" value="C:vesicle membrane"/>
    <property type="evidence" value="ECO:0007669"/>
    <property type="project" value="InterPro"/>
</dbReference>
<feature type="region of interest" description="Disordered" evidence="4">
    <location>
        <begin position="66"/>
        <end position="144"/>
    </location>
</feature>
<dbReference type="PANTHER" id="PTHR40137">
    <property type="entry name" value="PROTEIN GVPK 1"/>
    <property type="match status" value="1"/>
</dbReference>
<gene>
    <name evidence="5" type="ORF">KDW_06160</name>
</gene>
<feature type="compositionally biased region" description="Polar residues" evidence="4">
    <location>
        <begin position="93"/>
        <end position="104"/>
    </location>
</feature>
<keyword evidence="6" id="KW-1185">Reference proteome</keyword>
<evidence type="ECO:0000256" key="2">
    <source>
        <dbReference type="ARBA" id="ARBA00035108"/>
    </source>
</evidence>
<organism evidence="5 6">
    <name type="scientific">Dictyobacter vulcani</name>
    <dbReference type="NCBI Taxonomy" id="2607529"/>
    <lineage>
        <taxon>Bacteria</taxon>
        <taxon>Bacillati</taxon>
        <taxon>Chloroflexota</taxon>
        <taxon>Ktedonobacteria</taxon>
        <taxon>Ktedonobacterales</taxon>
        <taxon>Dictyobacteraceae</taxon>
        <taxon>Dictyobacter</taxon>
    </lineage>
</organism>
<evidence type="ECO:0000313" key="6">
    <source>
        <dbReference type="Proteomes" id="UP000326912"/>
    </source>
</evidence>
<comment type="caution">
    <text evidence="5">The sequence shown here is derived from an EMBL/GenBank/DDBJ whole genome shotgun (WGS) entry which is preliminary data.</text>
</comment>
<dbReference type="InterPro" id="IPR007805">
    <property type="entry name" value="GvpK"/>
</dbReference>
<dbReference type="Pfam" id="PF05121">
    <property type="entry name" value="GvpK"/>
    <property type="match status" value="1"/>
</dbReference>
<dbReference type="InterPro" id="IPR018493">
    <property type="entry name" value="GvpA-like_CS"/>
</dbReference>
<dbReference type="PROSITE" id="PS00234">
    <property type="entry name" value="GAS_VESICLE_A_1"/>
    <property type="match status" value="1"/>
</dbReference>
<evidence type="ECO:0000256" key="1">
    <source>
        <dbReference type="ARBA" id="ARBA00022987"/>
    </source>
</evidence>
<comment type="subcellular location">
    <subcellularLocation>
        <location evidence="2">Gas vesicle</location>
    </subcellularLocation>
</comment>
<feature type="compositionally biased region" description="Basic and acidic residues" evidence="4">
    <location>
        <begin position="66"/>
        <end position="76"/>
    </location>
</feature>
<evidence type="ECO:0000313" key="5">
    <source>
        <dbReference type="EMBL" id="GER86454.1"/>
    </source>
</evidence>
<proteinExistence type="inferred from homology"/>
<dbReference type="AlphaFoldDB" id="A0A5J4KCB0"/>
<dbReference type="EMBL" id="BKZW01000001">
    <property type="protein sequence ID" value="GER86454.1"/>
    <property type="molecule type" value="Genomic_DNA"/>
</dbReference>
<dbReference type="GO" id="GO:0031412">
    <property type="term" value="P:gas vesicle organization"/>
    <property type="evidence" value="ECO:0007669"/>
    <property type="project" value="InterPro"/>
</dbReference>
<dbReference type="Pfam" id="PF00741">
    <property type="entry name" value="Gas_vesicle"/>
    <property type="match status" value="1"/>
</dbReference>
<dbReference type="PANTHER" id="PTHR40137:SF2">
    <property type="entry name" value="PROTEIN GVPK 1"/>
    <property type="match status" value="1"/>
</dbReference>
<dbReference type="GO" id="GO:0031411">
    <property type="term" value="C:gas vesicle"/>
    <property type="evidence" value="ECO:0007669"/>
    <property type="project" value="UniProtKB-SubCell"/>
</dbReference>
<sequence length="225" mass="24981">MESQQRQVSDQIIRNQQTTLLELLDRLIDRGVVVKGEVVLSVADIDLVYLNLELLLGAVRTVERAARNGGPHDGRPPARRRRAPQESLDEPQSAIQSNSAPTDRSSSKDSSLRNPHGEGNVSARSSTSAKDTQSSHRGKSGINFDHDNVEKGLVALVLTLVDLIRQLMEKQAIRRIEDEQLTEVEIERLGSAFFLLDEKITDLKENFDLTDEDLNLNLGPLGDLL</sequence>
<accession>A0A5J4KCB0</accession>
<dbReference type="RefSeq" id="WP_151754586.1">
    <property type="nucleotide sequence ID" value="NZ_BKZW01000001.1"/>
</dbReference>
<protein>
    <submittedName>
        <fullName evidence="5">Uncharacterized protein</fullName>
    </submittedName>
</protein>
<reference evidence="5 6" key="1">
    <citation type="submission" date="2019-10" db="EMBL/GenBank/DDBJ databases">
        <title>Dictyobacter vulcani sp. nov., within the class Ktedonobacteria, isolated from soil of volcanic Mt. Zao.</title>
        <authorList>
            <person name="Zheng Y."/>
            <person name="Wang C.M."/>
            <person name="Sakai Y."/>
            <person name="Abe K."/>
            <person name="Yokota A."/>
            <person name="Yabe S."/>
        </authorList>
    </citation>
    <scope>NUCLEOTIDE SEQUENCE [LARGE SCALE GENOMIC DNA]</scope>
    <source>
        <strain evidence="5 6">W12</strain>
    </source>
</reference>
<evidence type="ECO:0000256" key="4">
    <source>
        <dbReference type="SAM" id="MobiDB-lite"/>
    </source>
</evidence>
<dbReference type="Proteomes" id="UP000326912">
    <property type="component" value="Unassembled WGS sequence"/>
</dbReference>